<gene>
    <name evidence="2" type="ORF">J2Z64_002698</name>
</gene>
<evidence type="ECO:0000313" key="2">
    <source>
        <dbReference type="EMBL" id="MBP2078434.1"/>
    </source>
</evidence>
<organism evidence="2 3">
    <name type="scientific">Oceanobacillus polygoni</name>
    <dbReference type="NCBI Taxonomy" id="1235259"/>
    <lineage>
        <taxon>Bacteria</taxon>
        <taxon>Bacillati</taxon>
        <taxon>Bacillota</taxon>
        <taxon>Bacilli</taxon>
        <taxon>Bacillales</taxon>
        <taxon>Bacillaceae</taxon>
        <taxon>Oceanobacillus</taxon>
    </lineage>
</organism>
<evidence type="ECO:0000256" key="1">
    <source>
        <dbReference type="SAM" id="Phobius"/>
    </source>
</evidence>
<keyword evidence="1" id="KW-1133">Transmembrane helix</keyword>
<protein>
    <submittedName>
        <fullName evidence="2">Uncharacterized protein</fullName>
    </submittedName>
</protein>
<accession>A0A9X0YWJ1</accession>
<feature type="transmembrane region" description="Helical" evidence="1">
    <location>
        <begin position="6"/>
        <end position="27"/>
    </location>
</feature>
<keyword evidence="3" id="KW-1185">Reference proteome</keyword>
<sequence length="34" mass="3775">MGLAFVSLSIYLASIIAFLIIGFRYLLNGNVKKQ</sequence>
<keyword evidence="1" id="KW-0472">Membrane</keyword>
<evidence type="ECO:0000313" key="3">
    <source>
        <dbReference type="Proteomes" id="UP001138793"/>
    </source>
</evidence>
<dbReference type="Proteomes" id="UP001138793">
    <property type="component" value="Unassembled WGS sequence"/>
</dbReference>
<proteinExistence type="predicted"/>
<dbReference type="AlphaFoldDB" id="A0A9X0YWJ1"/>
<dbReference type="EMBL" id="JAGGMB010000008">
    <property type="protein sequence ID" value="MBP2078434.1"/>
    <property type="molecule type" value="Genomic_DNA"/>
</dbReference>
<reference evidence="2" key="1">
    <citation type="submission" date="2021-03" db="EMBL/GenBank/DDBJ databases">
        <title>Genomic Encyclopedia of Type Strains, Phase IV (KMG-IV): sequencing the most valuable type-strain genomes for metagenomic binning, comparative biology and taxonomic classification.</title>
        <authorList>
            <person name="Goeker M."/>
        </authorList>
    </citation>
    <scope>NUCLEOTIDE SEQUENCE</scope>
    <source>
        <strain evidence="2">DSM 107338</strain>
    </source>
</reference>
<name>A0A9X0YWJ1_9BACI</name>
<comment type="caution">
    <text evidence="2">The sequence shown here is derived from an EMBL/GenBank/DDBJ whole genome shotgun (WGS) entry which is preliminary data.</text>
</comment>
<keyword evidence="1" id="KW-0812">Transmembrane</keyword>